<comment type="caution">
    <text evidence="1">The sequence shown here is derived from an EMBL/GenBank/DDBJ whole genome shotgun (WGS) entry which is preliminary data.</text>
</comment>
<evidence type="ECO:0000313" key="1">
    <source>
        <dbReference type="EMBL" id="KAI4863592.1"/>
    </source>
</evidence>
<evidence type="ECO:0000313" key="2">
    <source>
        <dbReference type="Proteomes" id="UP001497700"/>
    </source>
</evidence>
<sequence length="209" mass="23780">MSLEPRKATLSDIPSIIDAYFDAFGDHPINLRVFHPPSSESVRAFWLKSLDRDLHDPNTHFYVITDPTSSSPERVLAFSKWRQPLTPTSSPPPPRLSWPEEADVAFAEEVFGLMDKKQKEIMGDRPHWYLVMLGARKECQRRGAGTKLLRWGLTKADEEGVEAFLTASPAGTPLYQKHGFELLESLLIDDGKRIENFMRRLPQPSHSQP</sequence>
<reference evidence="1 2" key="1">
    <citation type="journal article" date="2022" name="New Phytol.">
        <title>Ecological generalism drives hyperdiversity of secondary metabolite gene clusters in xylarialean endophytes.</title>
        <authorList>
            <person name="Franco M.E.E."/>
            <person name="Wisecaver J.H."/>
            <person name="Arnold A.E."/>
            <person name="Ju Y.M."/>
            <person name="Slot J.C."/>
            <person name="Ahrendt S."/>
            <person name="Moore L.P."/>
            <person name="Eastman K.E."/>
            <person name="Scott K."/>
            <person name="Konkel Z."/>
            <person name="Mondo S.J."/>
            <person name="Kuo A."/>
            <person name="Hayes R.D."/>
            <person name="Haridas S."/>
            <person name="Andreopoulos B."/>
            <person name="Riley R."/>
            <person name="LaButti K."/>
            <person name="Pangilinan J."/>
            <person name="Lipzen A."/>
            <person name="Amirebrahimi M."/>
            <person name="Yan J."/>
            <person name="Adam C."/>
            <person name="Keymanesh K."/>
            <person name="Ng V."/>
            <person name="Louie K."/>
            <person name="Northen T."/>
            <person name="Drula E."/>
            <person name="Henrissat B."/>
            <person name="Hsieh H.M."/>
            <person name="Youens-Clark K."/>
            <person name="Lutzoni F."/>
            <person name="Miadlikowska J."/>
            <person name="Eastwood D.C."/>
            <person name="Hamelin R.C."/>
            <person name="Grigoriev I.V."/>
            <person name="U'Ren J.M."/>
        </authorList>
    </citation>
    <scope>NUCLEOTIDE SEQUENCE [LARGE SCALE GENOMIC DNA]</scope>
    <source>
        <strain evidence="1 2">CBS 119005</strain>
    </source>
</reference>
<dbReference type="Proteomes" id="UP001497700">
    <property type="component" value="Unassembled WGS sequence"/>
</dbReference>
<protein>
    <submittedName>
        <fullName evidence="1">Acyl-CoA N-acyltransferase</fullName>
    </submittedName>
</protein>
<gene>
    <name evidence="1" type="ORF">F4820DRAFT_426523</name>
</gene>
<name>A0ACB9YWK9_9PEZI</name>
<dbReference type="EMBL" id="MU393501">
    <property type="protein sequence ID" value="KAI4863592.1"/>
    <property type="molecule type" value="Genomic_DNA"/>
</dbReference>
<proteinExistence type="predicted"/>
<organism evidence="1 2">
    <name type="scientific">Hypoxylon rubiginosum</name>
    <dbReference type="NCBI Taxonomy" id="110542"/>
    <lineage>
        <taxon>Eukaryota</taxon>
        <taxon>Fungi</taxon>
        <taxon>Dikarya</taxon>
        <taxon>Ascomycota</taxon>
        <taxon>Pezizomycotina</taxon>
        <taxon>Sordariomycetes</taxon>
        <taxon>Xylariomycetidae</taxon>
        <taxon>Xylariales</taxon>
        <taxon>Hypoxylaceae</taxon>
        <taxon>Hypoxylon</taxon>
    </lineage>
</organism>
<keyword evidence="2" id="KW-1185">Reference proteome</keyword>
<accession>A0ACB9YWK9</accession>